<evidence type="ECO:0000313" key="2">
    <source>
        <dbReference type="Proteomes" id="UP000807370"/>
    </source>
</evidence>
<proteinExistence type="predicted"/>
<evidence type="ECO:0000313" key="1">
    <source>
        <dbReference type="EMBL" id="MBH5396377.1"/>
    </source>
</evidence>
<dbReference type="EMBL" id="JACCHP010000001">
    <property type="protein sequence ID" value="MBH5396377.1"/>
    <property type="molecule type" value="Genomic_DNA"/>
</dbReference>
<organism evidence="1 2">
    <name type="scientific">Bradyrhizobium agreste</name>
    <dbReference type="NCBI Taxonomy" id="2751811"/>
    <lineage>
        <taxon>Bacteria</taxon>
        <taxon>Pseudomonadati</taxon>
        <taxon>Pseudomonadota</taxon>
        <taxon>Alphaproteobacteria</taxon>
        <taxon>Hyphomicrobiales</taxon>
        <taxon>Nitrobacteraceae</taxon>
        <taxon>Bradyrhizobium</taxon>
    </lineage>
</organism>
<sequence>MLEVVESLPVNAKRNLQIPIVLSGDTHHYSRYSGNDGVTQFITSGGGAFLRPTHQLEDNVVLDPKDDNKSWLGRRVTELKLKTKPDSPHEDCEAAACYPSRTESLELLKGNFSFVSLNPGFCFLRGAIYWPAGLATVHLWPDSLVLVPLLFGLGFWAYTKRQEGNSRVVQLISAANGAVHSTVAILAAQLFDYLSGLASAVWRLALAGHRCLPRRDDARRRIARGLLLRNLPVPHVSPLQDEPQ</sequence>
<gene>
    <name evidence="1" type="ORF">HZZ13_00915</name>
</gene>
<dbReference type="RefSeq" id="WP_197957809.1">
    <property type="nucleotide sequence ID" value="NZ_JACCHP010000001.1"/>
</dbReference>
<keyword evidence="2" id="KW-1185">Reference proteome</keyword>
<protein>
    <submittedName>
        <fullName evidence="1">Uncharacterized protein</fullName>
    </submittedName>
</protein>
<name>A0ABS0PHG8_9BRAD</name>
<dbReference type="Proteomes" id="UP000807370">
    <property type="component" value="Unassembled WGS sequence"/>
</dbReference>
<accession>A0ABS0PHG8</accession>
<reference evidence="1 2" key="1">
    <citation type="submission" date="2020-07" db="EMBL/GenBank/DDBJ databases">
        <title>Bradyrhizobium diversity isolated from nodules of indigenous legumes of Western Australia.</title>
        <authorList>
            <person name="Klepa M.S."/>
        </authorList>
    </citation>
    <scope>NUCLEOTIDE SEQUENCE [LARGE SCALE GENOMIC DNA]</scope>
    <source>
        <strain evidence="1 2">CNPSo 4010</strain>
    </source>
</reference>
<comment type="caution">
    <text evidence="1">The sequence shown here is derived from an EMBL/GenBank/DDBJ whole genome shotgun (WGS) entry which is preliminary data.</text>
</comment>